<name>A0A7L7Z3B2_9MICO</name>
<dbReference type="RefSeq" id="WP_191148068.1">
    <property type="nucleotide sequence ID" value="NZ_CP061274.1"/>
</dbReference>
<evidence type="ECO:0000256" key="2">
    <source>
        <dbReference type="SAM" id="Phobius"/>
    </source>
</evidence>
<accession>A0A7L7Z3B2</accession>
<gene>
    <name evidence="3" type="ORF">H9X71_01890</name>
</gene>
<proteinExistence type="predicted"/>
<dbReference type="Proteomes" id="UP000516660">
    <property type="component" value="Chromosome"/>
</dbReference>
<feature type="transmembrane region" description="Helical" evidence="2">
    <location>
        <begin position="6"/>
        <end position="23"/>
    </location>
</feature>
<feature type="region of interest" description="Disordered" evidence="1">
    <location>
        <begin position="109"/>
        <end position="134"/>
    </location>
</feature>
<keyword evidence="4" id="KW-1185">Reference proteome</keyword>
<dbReference type="AlphaFoldDB" id="A0A7L7Z3B2"/>
<feature type="compositionally biased region" description="Low complexity" evidence="1">
    <location>
        <begin position="115"/>
        <end position="125"/>
    </location>
</feature>
<protein>
    <submittedName>
        <fullName evidence="3">Uncharacterized protein</fullName>
    </submittedName>
</protein>
<keyword evidence="2" id="KW-0472">Membrane</keyword>
<keyword evidence="2" id="KW-0812">Transmembrane</keyword>
<evidence type="ECO:0000256" key="1">
    <source>
        <dbReference type="SAM" id="MobiDB-lite"/>
    </source>
</evidence>
<keyword evidence="2" id="KW-1133">Transmembrane helix</keyword>
<sequence length="134" mass="14234">MDLPLAAIAVVVVVAAFVLREVVRRKARERAEREPQVPTTGRAVAAAVLGAVLIAVAVGMLVTTDDLTAGTGGRRLGWVPAWIQVLGLAAAGAYFLFLAAKTVRGLRERRRRGPDAPAFDPLAADTDVRDEPRP</sequence>
<dbReference type="EMBL" id="CP061274">
    <property type="protein sequence ID" value="QOD44135.1"/>
    <property type="molecule type" value="Genomic_DNA"/>
</dbReference>
<reference evidence="3 4" key="1">
    <citation type="submission" date="2020-08" db="EMBL/GenBank/DDBJ databases">
        <title>Description of Clavibacter zhangzhiyonge sp. nov., a phytopathogenic actinobacterium isolated from barley seeds, causing leaf brown spot and decline.</title>
        <authorList>
            <person name="Tian Q."/>
            <person name="Chuan J."/>
            <person name="Zhao W."/>
            <person name="Li X."/>
        </authorList>
    </citation>
    <scope>NUCLEOTIDE SEQUENCE [LARGE SCALE GENOMIC DNA]</scope>
    <source>
        <strain evidence="3 4">DM1</strain>
    </source>
</reference>
<dbReference type="KEGG" id="czh:H9X71_01890"/>
<evidence type="ECO:0000313" key="4">
    <source>
        <dbReference type="Proteomes" id="UP000516660"/>
    </source>
</evidence>
<evidence type="ECO:0000313" key="3">
    <source>
        <dbReference type="EMBL" id="QOD44135.1"/>
    </source>
</evidence>
<feature type="transmembrane region" description="Helical" evidence="2">
    <location>
        <begin position="82"/>
        <end position="103"/>
    </location>
</feature>
<feature type="transmembrane region" description="Helical" evidence="2">
    <location>
        <begin position="43"/>
        <end position="62"/>
    </location>
</feature>
<organism evidence="3 4">
    <name type="scientific">Clavibacter zhangzhiyongii</name>
    <dbReference type="NCBI Taxonomy" id="2768071"/>
    <lineage>
        <taxon>Bacteria</taxon>
        <taxon>Bacillati</taxon>
        <taxon>Actinomycetota</taxon>
        <taxon>Actinomycetes</taxon>
        <taxon>Micrococcales</taxon>
        <taxon>Microbacteriaceae</taxon>
        <taxon>Clavibacter</taxon>
    </lineage>
</organism>